<protein>
    <submittedName>
        <fullName evidence="2">Protoporphyrinogen oxidase</fullName>
    </submittedName>
</protein>
<feature type="coiled-coil region" evidence="1">
    <location>
        <begin position="77"/>
        <end position="116"/>
    </location>
</feature>
<dbReference type="RefSeq" id="WP_170821311.1">
    <property type="nucleotide sequence ID" value="NZ_JAAOXG010000019.1"/>
</dbReference>
<sequence length="196" mass="22401">MATPKKEKPAETPGYWPTTKMAELFELTARRIQQLTQDGVLKTHDTPAGRRYNVGEATKDYIKYLRAMIDRKQSAQNDKLETDKLQAEVDIKSAKARVAELQLAELEGTMHRAEDVEAITTDLVFNIRSMLMAMPGRLAVDTAELESPAETSARIQEEVNEILLSLSQYHYDPEEYKKRVKDRQGWANIEDDEQTE</sequence>
<keyword evidence="3" id="KW-1185">Reference proteome</keyword>
<evidence type="ECO:0000313" key="3">
    <source>
        <dbReference type="Proteomes" id="UP000539052"/>
    </source>
</evidence>
<evidence type="ECO:0000256" key="1">
    <source>
        <dbReference type="SAM" id="Coils"/>
    </source>
</evidence>
<name>A0ABX1VP15_9FIRM</name>
<proteinExistence type="predicted"/>
<comment type="caution">
    <text evidence="2">The sequence shown here is derived from an EMBL/GenBank/DDBJ whole genome shotgun (WGS) entry which is preliminary data.</text>
</comment>
<accession>A0ABX1VP15</accession>
<keyword evidence="1" id="KW-0175">Coiled coil</keyword>
<organism evidence="2 3">
    <name type="scientific">Lacrimispora defluvii</name>
    <dbReference type="NCBI Taxonomy" id="2719233"/>
    <lineage>
        <taxon>Bacteria</taxon>
        <taxon>Bacillati</taxon>
        <taxon>Bacillota</taxon>
        <taxon>Clostridia</taxon>
        <taxon>Lachnospirales</taxon>
        <taxon>Lachnospiraceae</taxon>
        <taxon>Lacrimispora</taxon>
    </lineage>
</organism>
<dbReference type="Proteomes" id="UP000539052">
    <property type="component" value="Unassembled WGS sequence"/>
</dbReference>
<reference evidence="2 3" key="1">
    <citation type="submission" date="2020-03" db="EMBL/GenBank/DDBJ databases">
        <title>Genome Sequence of industrial isolate, B5A.</title>
        <authorList>
            <person name="Sharma S."/>
            <person name="Patil P.B."/>
            <person name="Korpole S."/>
        </authorList>
    </citation>
    <scope>NUCLEOTIDE SEQUENCE [LARGE SCALE GENOMIC DNA]</scope>
    <source>
        <strain evidence="2 3">PI-S10-B5A</strain>
    </source>
</reference>
<gene>
    <name evidence="2" type="ORF">G9470_09915</name>
</gene>
<dbReference type="EMBL" id="JAAOXG010000019">
    <property type="protein sequence ID" value="NNJ30101.1"/>
    <property type="molecule type" value="Genomic_DNA"/>
</dbReference>
<evidence type="ECO:0000313" key="2">
    <source>
        <dbReference type="EMBL" id="NNJ30101.1"/>
    </source>
</evidence>